<feature type="region of interest" description="Disordered" evidence="1">
    <location>
        <begin position="1"/>
        <end position="40"/>
    </location>
</feature>
<reference evidence="2 3" key="1">
    <citation type="submission" date="2018-12" db="EMBL/GenBank/DDBJ databases">
        <authorList>
            <consortium name="Pathogen Informatics"/>
        </authorList>
    </citation>
    <scope>NUCLEOTIDE SEQUENCE [LARGE SCALE GENOMIC DNA]</scope>
    <source>
        <strain evidence="2 3">NCTC10918</strain>
    </source>
</reference>
<proteinExistence type="predicted"/>
<sequence>MQIPAAESRFPASETVKHSGSTDAAQNPAEADQSQSPAAD</sequence>
<dbReference type="EMBL" id="LR134521">
    <property type="protein sequence ID" value="VEJ30915.1"/>
    <property type="molecule type" value="Genomic_DNA"/>
</dbReference>
<evidence type="ECO:0000256" key="1">
    <source>
        <dbReference type="SAM" id="MobiDB-lite"/>
    </source>
</evidence>
<accession>A0A448UYB4</accession>
<gene>
    <name evidence="2" type="ORF">NCTC10918_02207</name>
</gene>
<name>A0A448UYB4_9MICC</name>
<evidence type="ECO:0000313" key="2">
    <source>
        <dbReference type="EMBL" id="VEJ30915.1"/>
    </source>
</evidence>
<protein>
    <submittedName>
        <fullName evidence="2">Uncharacterized protein</fullName>
    </submittedName>
</protein>
<dbReference type="AlphaFoldDB" id="A0A448UYB4"/>
<dbReference type="Proteomes" id="UP000270988">
    <property type="component" value="Chromosome"/>
</dbReference>
<evidence type="ECO:0000313" key="3">
    <source>
        <dbReference type="Proteomes" id="UP000270988"/>
    </source>
</evidence>
<organism evidence="2 3">
    <name type="scientific">Rothia dentocariosa</name>
    <dbReference type="NCBI Taxonomy" id="2047"/>
    <lineage>
        <taxon>Bacteria</taxon>
        <taxon>Bacillati</taxon>
        <taxon>Actinomycetota</taxon>
        <taxon>Actinomycetes</taxon>
        <taxon>Micrococcales</taxon>
        <taxon>Micrococcaceae</taxon>
        <taxon>Rothia</taxon>
    </lineage>
</organism>